<protein>
    <submittedName>
        <fullName evidence="2">Uncharacterized protein</fullName>
    </submittedName>
</protein>
<reference evidence="3" key="1">
    <citation type="journal article" date="2019" name="Int. J. Syst. Evol. Microbiol.">
        <title>The Global Catalogue of Microorganisms (GCM) 10K type strain sequencing project: providing services to taxonomists for standard genome sequencing and annotation.</title>
        <authorList>
            <consortium name="The Broad Institute Genomics Platform"/>
            <consortium name="The Broad Institute Genome Sequencing Center for Infectious Disease"/>
            <person name="Wu L."/>
            <person name="Ma J."/>
        </authorList>
    </citation>
    <scope>NUCLEOTIDE SEQUENCE [LARGE SCALE GENOMIC DNA]</scope>
    <source>
        <strain evidence="3">KCTC 52368</strain>
    </source>
</reference>
<dbReference type="EMBL" id="JBHULB010000007">
    <property type="protein sequence ID" value="MFD2586128.1"/>
    <property type="molecule type" value="Genomic_DNA"/>
</dbReference>
<sequence length="543" mass="62387">MKGIFNFFIAIVGVLFIISCSNEPEVTTVEVKPGFEAFKDSLYKNYKADVIKKNKTLLNTLFDSVAYRSVDLVLTDRAYESKPNEAPKLKGIKLGEMKSKIKGSSKNDSAIRKYIDEFVKLRKSFLKKNLSTKSVFVNETNEIVKSEMYLQNILKDKAEDSLYIKLTNRVEGFIKTSQEKFEIIIPKNTWLKKHDTSIENKFKTYQQSKNELVKDSDSILKNNNILLLVLLAISLLTNLLLGTLWLRNRTKKTNVQESDVILEKEQASVPITSLTPLEVSDYVSQAFKKLQAHFATNHHPDCVVTQIDALKSYELVISEKSKSQQFKEIHELEQFVSPLIKKHEIQIGQKLAQILDKHSARQQFGRQLDIENFVLKYASSIISEEEIRSKVLTLKKRFYDEMPNVISKSDLEMDVQNLRESIVMAIEKMIAENSQLYFPYADTQGILYDDKKSKEKERDSAIKLTLDPKNKTCATFQLLYEYSDMMLAGIQSYDILLLPICDLKSEDFDRNGTKISQNGRDGEMILDDGKWILKTKLAIKITQ</sequence>
<dbReference type="PROSITE" id="PS51257">
    <property type="entry name" value="PROKAR_LIPOPROTEIN"/>
    <property type="match status" value="1"/>
</dbReference>
<accession>A0ABW5MUS9</accession>
<proteinExistence type="predicted"/>
<comment type="caution">
    <text evidence="2">The sequence shown here is derived from an EMBL/GenBank/DDBJ whole genome shotgun (WGS) entry which is preliminary data.</text>
</comment>
<organism evidence="2 3">
    <name type="scientific">Croceitalea marina</name>
    <dbReference type="NCBI Taxonomy" id="1775166"/>
    <lineage>
        <taxon>Bacteria</taxon>
        <taxon>Pseudomonadati</taxon>
        <taxon>Bacteroidota</taxon>
        <taxon>Flavobacteriia</taxon>
        <taxon>Flavobacteriales</taxon>
        <taxon>Flavobacteriaceae</taxon>
        <taxon>Croceitalea</taxon>
    </lineage>
</organism>
<keyword evidence="1" id="KW-1133">Transmembrane helix</keyword>
<evidence type="ECO:0000313" key="3">
    <source>
        <dbReference type="Proteomes" id="UP001597526"/>
    </source>
</evidence>
<keyword evidence="3" id="KW-1185">Reference proteome</keyword>
<name>A0ABW5MUS9_9FLAO</name>
<dbReference type="Proteomes" id="UP001597526">
    <property type="component" value="Unassembled WGS sequence"/>
</dbReference>
<gene>
    <name evidence="2" type="ORF">ACFSQJ_04260</name>
</gene>
<keyword evidence="1" id="KW-0812">Transmembrane</keyword>
<keyword evidence="1" id="KW-0472">Membrane</keyword>
<feature type="transmembrane region" description="Helical" evidence="1">
    <location>
        <begin position="225"/>
        <end position="246"/>
    </location>
</feature>
<evidence type="ECO:0000313" key="2">
    <source>
        <dbReference type="EMBL" id="MFD2586128.1"/>
    </source>
</evidence>
<evidence type="ECO:0000256" key="1">
    <source>
        <dbReference type="SAM" id="Phobius"/>
    </source>
</evidence>
<dbReference type="RefSeq" id="WP_377765836.1">
    <property type="nucleotide sequence ID" value="NZ_JBHULB010000007.1"/>
</dbReference>